<accession>A0A1H3H057</accession>
<dbReference type="Gene3D" id="2.40.70.10">
    <property type="entry name" value="Acid Proteases"/>
    <property type="match status" value="1"/>
</dbReference>
<dbReference type="SUPFAM" id="SSF50630">
    <property type="entry name" value="Acid proteases"/>
    <property type="match status" value="1"/>
</dbReference>
<protein>
    <submittedName>
        <fullName evidence="2">Uncharacterized conserved protein</fullName>
    </submittedName>
</protein>
<proteinExistence type="predicted"/>
<evidence type="ECO:0000313" key="2">
    <source>
        <dbReference type="EMBL" id="SDY08019.1"/>
    </source>
</evidence>
<dbReference type="InterPro" id="IPR021109">
    <property type="entry name" value="Peptidase_aspartic_dom_sf"/>
</dbReference>
<dbReference type="Proteomes" id="UP000198672">
    <property type="component" value="Unassembled WGS sequence"/>
</dbReference>
<name>A0A1H3H057_ALLWA</name>
<feature type="domain" description="Retropepsin-like aspartic endopeptidase" evidence="1">
    <location>
        <begin position="12"/>
        <end position="148"/>
    </location>
</feature>
<dbReference type="OrthoDB" id="9782977at2"/>
<sequence length="158" mass="17549">MRDAPDAASPLILGWREWLALPELGLPAIKAKVDTGARTSALHAFSVEPLQRNGALWVRFGIHPLQQRTDIVVYGEAPVIDQRQVTDSGGHRELRYVIATPLVLAGQEWPIELTLTNRETMLFRMLLGRTALAGRAWVDPAQSFMIGRQPDVTALYTP</sequence>
<dbReference type="InterPro" id="IPR008503">
    <property type="entry name" value="Asp_endopeptidase"/>
</dbReference>
<dbReference type="AlphaFoldDB" id="A0A1H3H057"/>
<keyword evidence="3" id="KW-1185">Reference proteome</keyword>
<evidence type="ECO:0000259" key="1">
    <source>
        <dbReference type="Pfam" id="PF05618"/>
    </source>
</evidence>
<dbReference type="PANTHER" id="PTHR38037">
    <property type="entry name" value="ZN_PROTEASE DOMAIN-CONTAINING PROTEIN"/>
    <property type="match status" value="1"/>
</dbReference>
<gene>
    <name evidence="2" type="ORF">SAMN05421644_1289</name>
</gene>
<reference evidence="3" key="1">
    <citation type="submission" date="2016-10" db="EMBL/GenBank/DDBJ databases">
        <authorList>
            <person name="Varghese N."/>
            <person name="Submissions S."/>
        </authorList>
    </citation>
    <scope>NUCLEOTIDE SEQUENCE [LARGE SCALE GENOMIC DNA]</scope>
    <source>
        <strain evidence="3">DSM 173</strain>
    </source>
</reference>
<dbReference type="RefSeq" id="WP_091334176.1">
    <property type="nucleotide sequence ID" value="NZ_FNOW01000028.1"/>
</dbReference>
<dbReference type="Pfam" id="PF05618">
    <property type="entry name" value="Zn_protease"/>
    <property type="match status" value="1"/>
</dbReference>
<dbReference type="EMBL" id="FNOW01000028">
    <property type="protein sequence ID" value="SDY08019.1"/>
    <property type="molecule type" value="Genomic_DNA"/>
</dbReference>
<dbReference type="PANTHER" id="PTHR38037:SF1">
    <property type="entry name" value="ATP-DEPENDENT ZINC PROTEASE DOMAIN-CONTAINING PROTEIN-RELATED"/>
    <property type="match status" value="1"/>
</dbReference>
<evidence type="ECO:0000313" key="3">
    <source>
        <dbReference type="Proteomes" id="UP000198672"/>
    </source>
</evidence>
<organism evidence="2 3">
    <name type="scientific">Allochromatium warmingii</name>
    <name type="common">Chromatium warmingii</name>
    <dbReference type="NCBI Taxonomy" id="61595"/>
    <lineage>
        <taxon>Bacteria</taxon>
        <taxon>Pseudomonadati</taxon>
        <taxon>Pseudomonadota</taxon>
        <taxon>Gammaproteobacteria</taxon>
        <taxon>Chromatiales</taxon>
        <taxon>Chromatiaceae</taxon>
        <taxon>Allochromatium</taxon>
    </lineage>
</organism>
<dbReference type="STRING" id="61595.SAMN05421644_1289"/>